<comment type="similarity">
    <text evidence="2">Belongs to the ATPase inhibitor family.</text>
</comment>
<dbReference type="AlphaFoldDB" id="A0ABD3TM95"/>
<dbReference type="PANTHER" id="PTHR33878">
    <property type="entry name" value="OS08G0559000 PROTEIN"/>
    <property type="match status" value="1"/>
</dbReference>
<proteinExistence type="inferred from homology"/>
<sequence>MAMRSVVSRSGLFRMMDGNSRSYASGLRYFSDSKGRVLGEEELAQETVYIKKMEKEKMEKLKKKTEQEKLEKEKSDKKAEEEHKS</sequence>
<dbReference type="Proteomes" id="UP001634393">
    <property type="component" value="Unassembled WGS sequence"/>
</dbReference>
<evidence type="ECO:0000313" key="6">
    <source>
        <dbReference type="Proteomes" id="UP001634393"/>
    </source>
</evidence>
<dbReference type="Pfam" id="PF04568">
    <property type="entry name" value="IATP"/>
    <property type="match status" value="1"/>
</dbReference>
<name>A0ABD3TM95_9LAMI</name>
<evidence type="ECO:0000256" key="2">
    <source>
        <dbReference type="ARBA" id="ARBA00010901"/>
    </source>
</evidence>
<organism evidence="5 6">
    <name type="scientific">Penstemon smallii</name>
    <dbReference type="NCBI Taxonomy" id="265156"/>
    <lineage>
        <taxon>Eukaryota</taxon>
        <taxon>Viridiplantae</taxon>
        <taxon>Streptophyta</taxon>
        <taxon>Embryophyta</taxon>
        <taxon>Tracheophyta</taxon>
        <taxon>Spermatophyta</taxon>
        <taxon>Magnoliopsida</taxon>
        <taxon>eudicotyledons</taxon>
        <taxon>Gunneridae</taxon>
        <taxon>Pentapetalae</taxon>
        <taxon>asterids</taxon>
        <taxon>lamiids</taxon>
        <taxon>Lamiales</taxon>
        <taxon>Plantaginaceae</taxon>
        <taxon>Cheloneae</taxon>
        <taxon>Penstemon</taxon>
    </lineage>
</organism>
<dbReference type="GO" id="GO:0005739">
    <property type="term" value="C:mitochondrion"/>
    <property type="evidence" value="ECO:0007669"/>
    <property type="project" value="UniProtKB-SubCell"/>
</dbReference>
<dbReference type="InterPro" id="IPR045284">
    <property type="entry name" value="At2g27730-like"/>
</dbReference>
<evidence type="ECO:0000256" key="1">
    <source>
        <dbReference type="ARBA" id="ARBA00004173"/>
    </source>
</evidence>
<dbReference type="InterPro" id="IPR007648">
    <property type="entry name" value="ATPase_inhibitor_mt"/>
</dbReference>
<dbReference type="EMBL" id="JBJXBP010000003">
    <property type="protein sequence ID" value="KAL3838174.1"/>
    <property type="molecule type" value="Genomic_DNA"/>
</dbReference>
<gene>
    <name evidence="5" type="ORF">ACJIZ3_022765</name>
</gene>
<comment type="subcellular location">
    <subcellularLocation>
        <location evidence="1">Mitochondrion</location>
    </subcellularLocation>
</comment>
<keyword evidence="6" id="KW-1185">Reference proteome</keyword>
<evidence type="ECO:0000313" key="5">
    <source>
        <dbReference type="EMBL" id="KAL3838174.1"/>
    </source>
</evidence>
<comment type="caution">
    <text evidence="5">The sequence shown here is derived from an EMBL/GenBank/DDBJ whole genome shotgun (WGS) entry which is preliminary data.</text>
</comment>
<reference evidence="5 6" key="1">
    <citation type="submission" date="2024-12" db="EMBL/GenBank/DDBJ databases">
        <title>The unique morphological basis and parallel evolutionary history of personate flowers in Penstemon.</title>
        <authorList>
            <person name="Depatie T.H."/>
            <person name="Wessinger C.A."/>
        </authorList>
    </citation>
    <scope>NUCLEOTIDE SEQUENCE [LARGE SCALE GENOMIC DNA]</scope>
    <source>
        <strain evidence="5">WTNN_2</strain>
        <tissue evidence="5">Leaf</tissue>
    </source>
</reference>
<feature type="region of interest" description="Disordered" evidence="4">
    <location>
        <begin position="57"/>
        <end position="85"/>
    </location>
</feature>
<accession>A0ABD3TM95</accession>
<protein>
    <recommendedName>
        <fullName evidence="7">ATPase inhibitor</fullName>
    </recommendedName>
</protein>
<evidence type="ECO:0000256" key="4">
    <source>
        <dbReference type="SAM" id="MobiDB-lite"/>
    </source>
</evidence>
<evidence type="ECO:0000256" key="3">
    <source>
        <dbReference type="ARBA" id="ARBA00023128"/>
    </source>
</evidence>
<keyword evidence="3" id="KW-0496">Mitochondrion</keyword>
<evidence type="ECO:0008006" key="7">
    <source>
        <dbReference type="Google" id="ProtNLM"/>
    </source>
</evidence>
<dbReference type="PANTHER" id="PTHR33878:SF4">
    <property type="entry name" value="OS08G0558900 PROTEIN"/>
    <property type="match status" value="1"/>
</dbReference>